<evidence type="ECO:0000313" key="2">
    <source>
        <dbReference type="Proteomes" id="UP000266178"/>
    </source>
</evidence>
<name>A0A399F7S7_9DEIN</name>
<protein>
    <submittedName>
        <fullName evidence="1">Uncharacterized protein</fullName>
    </submittedName>
</protein>
<dbReference type="RefSeq" id="WP_147021236.1">
    <property type="nucleotide sequence ID" value="NZ_BJXM01000035.1"/>
</dbReference>
<reference evidence="1 2" key="1">
    <citation type="submission" date="2018-08" db="EMBL/GenBank/DDBJ databases">
        <title>Meiothermus granaticius genome AF-68 sequencing project.</title>
        <authorList>
            <person name="Da Costa M.S."/>
            <person name="Albuquerque L."/>
            <person name="Raposo P."/>
            <person name="Froufe H.J.C."/>
            <person name="Barroso C.S."/>
            <person name="Egas C."/>
        </authorList>
    </citation>
    <scope>NUCLEOTIDE SEQUENCE [LARGE SCALE GENOMIC DNA]</scope>
    <source>
        <strain evidence="1 2">AF-68</strain>
    </source>
</reference>
<sequence>MSIPENGWMLRPTPLDEECDLRVLPEAERLLHHLTQRGYDLLIQGFDRGYLAMARQQQGRHVVAVILENGSAPEALRELEMELERRL</sequence>
<comment type="caution">
    <text evidence="1">The sequence shown here is derived from an EMBL/GenBank/DDBJ whole genome shotgun (WGS) entry which is preliminary data.</text>
</comment>
<dbReference type="Proteomes" id="UP000266178">
    <property type="component" value="Unassembled WGS sequence"/>
</dbReference>
<dbReference type="AlphaFoldDB" id="A0A399F7S7"/>
<evidence type="ECO:0000313" key="1">
    <source>
        <dbReference type="EMBL" id="RIH90691.1"/>
    </source>
</evidence>
<proteinExistence type="predicted"/>
<gene>
    <name evidence="1" type="ORF">Mgrana_03203</name>
</gene>
<accession>A0A399F7S7</accession>
<keyword evidence="2" id="KW-1185">Reference proteome</keyword>
<organism evidence="1 2">
    <name type="scientific">Meiothermus granaticius NBRC 107808</name>
    <dbReference type="NCBI Taxonomy" id="1227551"/>
    <lineage>
        <taxon>Bacteria</taxon>
        <taxon>Thermotogati</taxon>
        <taxon>Deinococcota</taxon>
        <taxon>Deinococci</taxon>
        <taxon>Thermales</taxon>
        <taxon>Thermaceae</taxon>
        <taxon>Meiothermus</taxon>
    </lineage>
</organism>
<dbReference type="EMBL" id="QWLB01000075">
    <property type="protein sequence ID" value="RIH90691.1"/>
    <property type="molecule type" value="Genomic_DNA"/>
</dbReference>